<evidence type="ECO:0000313" key="9">
    <source>
        <dbReference type="EMBL" id="MBV6530936.1"/>
    </source>
</evidence>
<feature type="binding site" evidence="7">
    <location>
        <position position="226"/>
    </location>
    <ligand>
        <name>beta-D-galactose</name>
        <dbReference type="ChEBI" id="CHEBI:27667"/>
    </ligand>
</feature>
<comment type="caution">
    <text evidence="10">The sequence shown here is derived from an EMBL/GenBank/DDBJ whole genome shotgun (WGS) entry which is preliminary data.</text>
</comment>
<keyword evidence="3 5" id="KW-0413">Isomerase</keyword>
<proteinExistence type="inferred from homology"/>
<dbReference type="RefSeq" id="WP_157402659.1">
    <property type="nucleotide sequence ID" value="NZ_JABULY010000001.1"/>
</dbReference>
<evidence type="ECO:0000256" key="7">
    <source>
        <dbReference type="PIRSR" id="PIRSR005096-2"/>
    </source>
</evidence>
<dbReference type="CDD" id="cd09019">
    <property type="entry name" value="galactose_mutarotase_like"/>
    <property type="match status" value="1"/>
</dbReference>
<dbReference type="InterPro" id="IPR011013">
    <property type="entry name" value="Gal_mutarotase_sf_dom"/>
</dbReference>
<dbReference type="GO" id="GO:0005737">
    <property type="term" value="C:cytoplasm"/>
    <property type="evidence" value="ECO:0007669"/>
    <property type="project" value="TreeGrafter"/>
</dbReference>
<evidence type="ECO:0000256" key="8">
    <source>
        <dbReference type="PIRSR" id="PIRSR005096-3"/>
    </source>
</evidence>
<dbReference type="PIRSF" id="PIRSF005096">
    <property type="entry name" value="GALM"/>
    <property type="match status" value="1"/>
</dbReference>
<dbReference type="OrthoDB" id="9779408at2"/>
<keyword evidence="4 5" id="KW-0119">Carbohydrate metabolism</keyword>
<dbReference type="Gene3D" id="2.70.98.10">
    <property type="match status" value="1"/>
</dbReference>
<dbReference type="PANTHER" id="PTHR10091">
    <property type="entry name" value="ALDOSE-1-EPIMERASE"/>
    <property type="match status" value="1"/>
</dbReference>
<comment type="pathway">
    <text evidence="1 5">Carbohydrate metabolism; hexose metabolism.</text>
</comment>
<dbReference type="EMBL" id="JABUMC010000006">
    <property type="protein sequence ID" value="MBV6546470.1"/>
    <property type="molecule type" value="Genomic_DNA"/>
</dbReference>
<dbReference type="AlphaFoldDB" id="A0A949T4D3"/>
<dbReference type="InterPro" id="IPR014718">
    <property type="entry name" value="GH-type_carb-bd"/>
</dbReference>
<dbReference type="GO" id="GO:0006006">
    <property type="term" value="P:glucose metabolic process"/>
    <property type="evidence" value="ECO:0007669"/>
    <property type="project" value="TreeGrafter"/>
</dbReference>
<dbReference type="InterPro" id="IPR015443">
    <property type="entry name" value="Aldose_1-epimerase"/>
</dbReference>
<evidence type="ECO:0000313" key="11">
    <source>
        <dbReference type="Proteomes" id="UP000732858"/>
    </source>
</evidence>
<sequence length="328" mass="36833">MNLYFLENEYLKITLSDFGASWLSCLVKLPNEEREVLVTTSAENWQKQTAYFGATVGRYANRIANGHYELNGKSYQLAKNNGENSLHGGVLGADKQIWQVEFATEEAVRFQKVFADGEEGFGGEVTSSVEYRLKGNQLEVAFDAISDQDTPFCLTNHAYFNLSNEETIHQHKLQLNADYYLPVAENGIPNQAVKAVENTSFDFREGKLIGQGLLADEDQRKVKGYDHAFLLAKKSVDLTACQPDAVLSVADITLELRTTKPALQIYTGNWLGGQPNKIGGVYADYAGVALEPEFFPDTPNHPEWWHFGGILKANETYQHRIQYRFSLI</sequence>
<gene>
    <name evidence="9" type="ORF">HT657_02030</name>
    <name evidence="10" type="ORF">HT672_04065</name>
</gene>
<reference evidence="10 12" key="1">
    <citation type="journal article" date="2021" name="Mol. Ecol.">
        <title>Polar bear-adapted Ursidibacter maritimus are remarkably conserved after generations in captivity.</title>
        <authorList>
            <person name="Espinosa-Gongora C."/>
            <person name="Hansen M.J."/>
            <person name="Bertelsen M.F."/>
            <person name="Bojesen A.M."/>
        </authorList>
    </citation>
    <scope>NUCLEOTIDE SEQUENCE</scope>
    <source>
        <strain evidence="10">Pb43105x</strain>
        <strain evidence="9 12">Pb43106</strain>
    </source>
</reference>
<dbReference type="Proteomes" id="UP000732858">
    <property type="component" value="Unassembled WGS sequence"/>
</dbReference>
<comment type="similarity">
    <text evidence="2 5">Belongs to the aldose epimerase family.</text>
</comment>
<dbReference type="InterPro" id="IPR047215">
    <property type="entry name" value="Galactose_mutarotase-like"/>
</dbReference>
<dbReference type="GO" id="GO:0030246">
    <property type="term" value="F:carbohydrate binding"/>
    <property type="evidence" value="ECO:0007669"/>
    <property type="project" value="InterPro"/>
</dbReference>
<evidence type="ECO:0000256" key="4">
    <source>
        <dbReference type="ARBA" id="ARBA00023277"/>
    </source>
</evidence>
<feature type="binding site" evidence="8">
    <location>
        <begin position="157"/>
        <end position="159"/>
    </location>
    <ligand>
        <name>beta-D-galactose</name>
        <dbReference type="ChEBI" id="CHEBI:27667"/>
    </ligand>
</feature>
<evidence type="ECO:0000256" key="5">
    <source>
        <dbReference type="PIRNR" id="PIRNR005096"/>
    </source>
</evidence>
<dbReference type="EMBL" id="JABULY010000001">
    <property type="protein sequence ID" value="MBV6530936.1"/>
    <property type="molecule type" value="Genomic_DNA"/>
</dbReference>
<dbReference type="NCBIfam" id="NF008277">
    <property type="entry name" value="PRK11055.1"/>
    <property type="match status" value="1"/>
</dbReference>
<evidence type="ECO:0000256" key="2">
    <source>
        <dbReference type="ARBA" id="ARBA00006206"/>
    </source>
</evidence>
<evidence type="ECO:0000313" key="10">
    <source>
        <dbReference type="EMBL" id="MBV6546470.1"/>
    </source>
</evidence>
<organism evidence="10 11">
    <name type="scientific">Ursidibacter maritimus</name>
    <dbReference type="NCBI Taxonomy" id="1331689"/>
    <lineage>
        <taxon>Bacteria</taxon>
        <taxon>Pseudomonadati</taxon>
        <taxon>Pseudomonadota</taxon>
        <taxon>Gammaproteobacteria</taxon>
        <taxon>Pasteurellales</taxon>
        <taxon>Pasteurellaceae</taxon>
        <taxon>Ursidibacter</taxon>
    </lineage>
</organism>
<name>A0A949T4D3_9PAST</name>
<feature type="binding site" evidence="8">
    <location>
        <begin position="61"/>
        <end position="62"/>
    </location>
    <ligand>
        <name>beta-D-galactose</name>
        <dbReference type="ChEBI" id="CHEBI:27667"/>
    </ligand>
</feature>
<dbReference type="EC" id="5.1.3.3" evidence="5"/>
<keyword evidence="12" id="KW-1185">Reference proteome</keyword>
<evidence type="ECO:0000313" key="12">
    <source>
        <dbReference type="Proteomes" id="UP001196379"/>
    </source>
</evidence>
<evidence type="ECO:0000256" key="1">
    <source>
        <dbReference type="ARBA" id="ARBA00005028"/>
    </source>
</evidence>
<dbReference type="SUPFAM" id="SSF74650">
    <property type="entry name" value="Galactose mutarotase-like"/>
    <property type="match status" value="1"/>
</dbReference>
<dbReference type="PANTHER" id="PTHR10091:SF0">
    <property type="entry name" value="GALACTOSE MUTAROTASE"/>
    <property type="match status" value="1"/>
</dbReference>
<dbReference type="GO" id="GO:0004034">
    <property type="term" value="F:aldose 1-epimerase activity"/>
    <property type="evidence" value="ECO:0007669"/>
    <property type="project" value="UniProtKB-EC"/>
</dbReference>
<dbReference type="GO" id="GO:0033499">
    <property type="term" value="P:galactose catabolic process via UDP-galactose, Leloir pathway"/>
    <property type="evidence" value="ECO:0007669"/>
    <property type="project" value="TreeGrafter"/>
</dbReference>
<dbReference type="Proteomes" id="UP001196379">
    <property type="component" value="Unassembled WGS sequence"/>
</dbReference>
<feature type="active site" description="Proton donor" evidence="6">
    <location>
        <position position="157"/>
    </location>
</feature>
<accession>A0A949T4D3</accession>
<evidence type="ECO:0000256" key="3">
    <source>
        <dbReference type="ARBA" id="ARBA00023235"/>
    </source>
</evidence>
<feature type="active site" description="Proton acceptor" evidence="6">
    <location>
        <position position="291"/>
    </location>
</feature>
<dbReference type="GeneID" id="65548481"/>
<protein>
    <recommendedName>
        <fullName evidence="5">Aldose 1-epimerase</fullName>
        <ecNumber evidence="5">5.1.3.3</ecNumber>
    </recommendedName>
</protein>
<dbReference type="Pfam" id="PF01263">
    <property type="entry name" value="Aldose_epim"/>
    <property type="match status" value="1"/>
</dbReference>
<dbReference type="InterPro" id="IPR008183">
    <property type="entry name" value="Aldose_1/G6P_1-epimerase"/>
</dbReference>
<comment type="catalytic activity">
    <reaction evidence="5">
        <text>alpha-D-glucose = beta-D-glucose</text>
        <dbReference type="Rhea" id="RHEA:10264"/>
        <dbReference type="ChEBI" id="CHEBI:15903"/>
        <dbReference type="ChEBI" id="CHEBI:17925"/>
        <dbReference type="EC" id="5.1.3.3"/>
    </reaction>
</comment>
<evidence type="ECO:0000256" key="6">
    <source>
        <dbReference type="PIRSR" id="PIRSR005096-1"/>
    </source>
</evidence>